<keyword evidence="4" id="KW-1185">Reference proteome</keyword>
<feature type="transmembrane region" description="Helical" evidence="2">
    <location>
        <begin position="652"/>
        <end position="670"/>
    </location>
</feature>
<accession>A0A852RMN2</accession>
<feature type="region of interest" description="Disordered" evidence="1">
    <location>
        <begin position="991"/>
        <end position="1098"/>
    </location>
</feature>
<feature type="compositionally biased region" description="Low complexity" evidence="1">
    <location>
        <begin position="1021"/>
        <end position="1055"/>
    </location>
</feature>
<name>A0A852RMN2_9MICO</name>
<comment type="caution">
    <text evidence="3">The sequence shown here is derived from an EMBL/GenBank/DDBJ whole genome shotgun (WGS) entry which is preliminary data.</text>
</comment>
<feature type="compositionally biased region" description="Polar residues" evidence="1">
    <location>
        <begin position="1079"/>
        <end position="1088"/>
    </location>
</feature>
<feature type="transmembrane region" description="Helical" evidence="2">
    <location>
        <begin position="899"/>
        <end position="920"/>
    </location>
</feature>
<dbReference type="SUPFAM" id="SSF53448">
    <property type="entry name" value="Nucleotide-diphospho-sugar transferases"/>
    <property type="match status" value="1"/>
</dbReference>
<reference evidence="3 4" key="1">
    <citation type="submission" date="2020-07" db="EMBL/GenBank/DDBJ databases">
        <title>Sequencing the genomes of 1000 actinobacteria strains.</title>
        <authorList>
            <person name="Klenk H.-P."/>
        </authorList>
    </citation>
    <scope>NUCLEOTIDE SEQUENCE [LARGE SCALE GENOMIC DNA]</scope>
    <source>
        <strain evidence="3 4">DSM 17380</strain>
    </source>
</reference>
<dbReference type="PANTHER" id="PTHR43685">
    <property type="entry name" value="GLYCOSYLTRANSFERASE"/>
    <property type="match status" value="1"/>
</dbReference>
<feature type="compositionally biased region" description="Basic residues" evidence="1">
    <location>
        <begin position="925"/>
        <end position="937"/>
    </location>
</feature>
<dbReference type="InterPro" id="IPR029044">
    <property type="entry name" value="Nucleotide-diphossugar_trans"/>
</dbReference>
<keyword evidence="2" id="KW-0472">Membrane</keyword>
<keyword evidence="3" id="KW-0808">Transferase</keyword>
<protein>
    <submittedName>
        <fullName evidence="3">GT2 family glycosyltransferase</fullName>
    </submittedName>
</protein>
<dbReference type="GO" id="GO:0016740">
    <property type="term" value="F:transferase activity"/>
    <property type="evidence" value="ECO:0007669"/>
    <property type="project" value="UniProtKB-KW"/>
</dbReference>
<feature type="transmembrane region" description="Helical" evidence="2">
    <location>
        <begin position="359"/>
        <end position="385"/>
    </location>
</feature>
<dbReference type="AlphaFoldDB" id="A0A852RMN2"/>
<dbReference type="RefSeq" id="WP_185987694.1">
    <property type="nucleotide sequence ID" value="NZ_BAAALZ010000001.1"/>
</dbReference>
<evidence type="ECO:0000256" key="1">
    <source>
        <dbReference type="SAM" id="MobiDB-lite"/>
    </source>
</evidence>
<dbReference type="Pfam" id="PF13641">
    <property type="entry name" value="Glyco_tranf_2_3"/>
    <property type="match status" value="1"/>
</dbReference>
<sequence length="1098" mass="114517">MRTTVTAVIVASQGGEWLDETIAGIASQTRRPNAIVAINNGGAERVGTQLVNANLGGAETSRVIGIPSRVSFGRAVAAALTAVLPGTNPAEEWIWLLSEDSCPEPEALERILSSVQRAQSVAVAGPKLVDWDHPERIIELGQSLTTTGSRWLLRRQELDQQQYDHLEDVLGVGPVGMLVRRDVWDELGGFDPAFTSYDDALDFCVRTRLAGYRVEVSPESRVRFARSGVAGPHIDRSRGVLRTAHRQARTAHLHRRIAYASPLPAFFMWLGLPLLAIVRVFWSLIREQPGNMIGEFVAALTVFFRPKALLASRKRVKRASRVGWAAVRPLRTDRKTVRTARMIDREAILAAQGRVPRELGFVSTGGLAVLVLTSVIAIALTWWAVAQTSLFGGGLAPLSPIGELWHHTRTLDGVPADPFAWVLAVLGSVTFWNPSHALVILLIVAVPLSALGAWIWAAQISESGAARAVVAIGFALSPVLLGSIASGRVTTLILAVVMPWLLLAATRCRESWSWAGTASLLAAVALASAPVLIPVALIFLIVGVFSSVRGALRVLSIAIAPLVLFGPKIIATVFGGRPLDLLADPGIALPYTPGTTWHLLLGFPEFGLDGWARIFESIGLGNLPATLLVGVLMLPIALLALLGLYTGKVAVTLLHALFGGLGILAAVGSTQLMLTTAGDTPIAVWTGSGLVLYWLAVLGLAALGAETARRAAPAVVAVALVAAVVAAGPIAFRLVTGNVPMGAGETRMPALVQVAGEQNTNTRTLVLSASGDQAMRAEVVTGEGIELDDIRTASRLSDPTDADTQLAELVGSLASIGGGSVGDALNAERISYVLLRSGNEPTAETQLQRTLDQHPELASVGTTEQGLLWRVSDAATGRESEGDESADLVGTSFGGQTVWTAQLVLLFAMLLLALPTGEVVERPERRKRPKRVRTRLSKRAERRAAASATAGAGAVAGGAVAAGADVAAADVADVAAADGADVAVAADAGEPVDADPVVPGPDAPEAEAAAVGAPDEDPLDATEVVSASVVAPAEDPAPAAEVPAPAEDAGPAEDAVPSEDEAPAEEPVRAGDAVPGSESEGSTDQGSTDADEQPEEGK</sequence>
<evidence type="ECO:0000256" key="2">
    <source>
        <dbReference type="SAM" id="Phobius"/>
    </source>
</evidence>
<evidence type="ECO:0000313" key="4">
    <source>
        <dbReference type="Proteomes" id="UP000586095"/>
    </source>
</evidence>
<feature type="transmembrane region" description="Helical" evidence="2">
    <location>
        <begin position="554"/>
        <end position="575"/>
    </location>
</feature>
<dbReference type="Gene3D" id="3.90.550.10">
    <property type="entry name" value="Spore Coat Polysaccharide Biosynthesis Protein SpsA, Chain A"/>
    <property type="match status" value="1"/>
</dbReference>
<feature type="transmembrane region" description="Helical" evidence="2">
    <location>
        <begin position="469"/>
        <end position="502"/>
    </location>
</feature>
<feature type="transmembrane region" description="Helical" evidence="2">
    <location>
        <begin position="291"/>
        <end position="311"/>
    </location>
</feature>
<keyword evidence="2" id="KW-0812">Transmembrane</keyword>
<evidence type="ECO:0000313" key="3">
    <source>
        <dbReference type="EMBL" id="NYD27912.1"/>
    </source>
</evidence>
<organism evidence="3 4">
    <name type="scientific">Leucobacter aridicollis</name>
    <dbReference type="NCBI Taxonomy" id="283878"/>
    <lineage>
        <taxon>Bacteria</taxon>
        <taxon>Bacillati</taxon>
        <taxon>Actinomycetota</taxon>
        <taxon>Actinomycetes</taxon>
        <taxon>Micrococcales</taxon>
        <taxon>Microbacteriaceae</taxon>
        <taxon>Leucobacter</taxon>
    </lineage>
</organism>
<feature type="transmembrane region" description="Helical" evidence="2">
    <location>
        <begin position="711"/>
        <end position="732"/>
    </location>
</feature>
<feature type="transmembrane region" description="Helical" evidence="2">
    <location>
        <begin position="625"/>
        <end position="645"/>
    </location>
</feature>
<dbReference type="InterPro" id="IPR050834">
    <property type="entry name" value="Glycosyltransf_2"/>
</dbReference>
<gene>
    <name evidence="3" type="ORF">BJ960_002715</name>
</gene>
<feature type="transmembrane region" description="Helical" evidence="2">
    <location>
        <begin position="265"/>
        <end position="285"/>
    </location>
</feature>
<feature type="compositionally biased region" description="Acidic residues" evidence="1">
    <location>
        <begin position="1089"/>
        <end position="1098"/>
    </location>
</feature>
<feature type="transmembrane region" description="Helical" evidence="2">
    <location>
        <begin position="514"/>
        <end position="542"/>
    </location>
</feature>
<proteinExistence type="predicted"/>
<keyword evidence="2" id="KW-1133">Transmembrane helix</keyword>
<feature type="transmembrane region" description="Helical" evidence="2">
    <location>
        <begin position="682"/>
        <end position="704"/>
    </location>
</feature>
<feature type="region of interest" description="Disordered" evidence="1">
    <location>
        <begin position="921"/>
        <end position="949"/>
    </location>
</feature>
<dbReference type="Proteomes" id="UP000586095">
    <property type="component" value="Unassembled WGS sequence"/>
</dbReference>
<dbReference type="PANTHER" id="PTHR43685:SF3">
    <property type="entry name" value="SLR2126 PROTEIN"/>
    <property type="match status" value="1"/>
</dbReference>
<feature type="transmembrane region" description="Helical" evidence="2">
    <location>
        <begin position="437"/>
        <end position="457"/>
    </location>
</feature>
<dbReference type="EMBL" id="JACCBD010000001">
    <property type="protein sequence ID" value="NYD27912.1"/>
    <property type="molecule type" value="Genomic_DNA"/>
</dbReference>